<evidence type="ECO:0000256" key="3">
    <source>
        <dbReference type="ARBA" id="ARBA00022691"/>
    </source>
</evidence>
<dbReference type="InterPro" id="IPR029063">
    <property type="entry name" value="SAM-dependent_MTases_sf"/>
</dbReference>
<dbReference type="InterPro" id="IPR040758">
    <property type="entry name" value="PrmC_N"/>
</dbReference>
<dbReference type="EC" id="2.1.1.297" evidence="5"/>
<evidence type="ECO:0000259" key="7">
    <source>
        <dbReference type="Pfam" id="PF17827"/>
    </source>
</evidence>
<dbReference type="PANTHER" id="PTHR18895:SF74">
    <property type="entry name" value="MTRF1L RELEASE FACTOR GLUTAMINE METHYLTRANSFERASE"/>
    <property type="match status" value="1"/>
</dbReference>
<comment type="catalytic activity">
    <reaction evidence="4 5">
        <text>L-glutaminyl-[peptide chain release factor] + S-adenosyl-L-methionine = N(5)-methyl-L-glutaminyl-[peptide chain release factor] + S-adenosyl-L-homocysteine + H(+)</text>
        <dbReference type="Rhea" id="RHEA:42896"/>
        <dbReference type="Rhea" id="RHEA-COMP:10271"/>
        <dbReference type="Rhea" id="RHEA-COMP:10272"/>
        <dbReference type="ChEBI" id="CHEBI:15378"/>
        <dbReference type="ChEBI" id="CHEBI:30011"/>
        <dbReference type="ChEBI" id="CHEBI:57856"/>
        <dbReference type="ChEBI" id="CHEBI:59789"/>
        <dbReference type="ChEBI" id="CHEBI:61891"/>
        <dbReference type="EC" id="2.1.1.297"/>
    </reaction>
</comment>
<dbReference type="SUPFAM" id="SSF53335">
    <property type="entry name" value="S-adenosyl-L-methionine-dependent methyltransferases"/>
    <property type="match status" value="1"/>
</dbReference>
<feature type="binding site" evidence="5">
    <location>
        <begin position="121"/>
        <end position="125"/>
    </location>
    <ligand>
        <name>S-adenosyl-L-methionine</name>
        <dbReference type="ChEBI" id="CHEBI:59789"/>
    </ligand>
</feature>
<dbReference type="InterPro" id="IPR019874">
    <property type="entry name" value="RF_methyltr_PrmC"/>
</dbReference>
<gene>
    <name evidence="5 8" type="primary">prmC</name>
    <name evidence="8" type="ORF">ACFSQZ_11420</name>
</gene>
<accession>A0ABW5E381</accession>
<feature type="domain" description="Release factor glutamine methyltransferase N-terminal" evidence="7">
    <location>
        <begin position="6"/>
        <end position="76"/>
    </location>
</feature>
<dbReference type="Gene3D" id="3.40.50.150">
    <property type="entry name" value="Vaccinia Virus protein VP39"/>
    <property type="match status" value="1"/>
</dbReference>
<dbReference type="InterPro" id="IPR004556">
    <property type="entry name" value="HemK-like"/>
</dbReference>
<dbReference type="NCBIfam" id="TIGR03534">
    <property type="entry name" value="RF_mod_PrmC"/>
    <property type="match status" value="1"/>
</dbReference>
<evidence type="ECO:0000313" key="9">
    <source>
        <dbReference type="Proteomes" id="UP001597297"/>
    </source>
</evidence>
<keyword evidence="2 5" id="KW-0808">Transferase</keyword>
<dbReference type="EMBL" id="JBHUJC010000037">
    <property type="protein sequence ID" value="MFD2277082.1"/>
    <property type="molecule type" value="Genomic_DNA"/>
</dbReference>
<sequence>MKTILETLDSGTQWLEKKGVEDARRNMQLLLCHQLECSKIQLYTRFDEPLTDEALAPLREMLKRRGQREPLQHILGTVEFYLRDFYTDSRALIPRPETEELCEIVLKQLQPSAPKKVLDMGTGSGVIGLTLALEYGAQTQVTLADTSADALELAAKNTTALGVENTTSVRTNLFSEIQDQRYDLIVANLPYVPERDRASLAAELEYDPDLALFSGEDGLDIIREFIQKCPSHLEDGGCVALEIGIHQHQEVEQLLAAAGFTDINTLPDISGIYRFPTARWKTI</sequence>
<keyword evidence="3 5" id="KW-0949">S-adenosyl-L-methionine</keyword>
<comment type="function">
    <text evidence="5">Methylates the class 1 translation termination release factors RF1/PrfA and RF2/PrfB on the glutamine residue of the universally conserved GGQ motif.</text>
</comment>
<comment type="caution">
    <text evidence="5">Lacks conserved residue(s) required for the propagation of feature annotation.</text>
</comment>
<comment type="similarity">
    <text evidence="5">Belongs to the protein N5-glutamine methyltransferase family. PrmC subfamily.</text>
</comment>
<evidence type="ECO:0000256" key="1">
    <source>
        <dbReference type="ARBA" id="ARBA00022603"/>
    </source>
</evidence>
<dbReference type="InterPro" id="IPR050320">
    <property type="entry name" value="N5-glutamine_MTase"/>
</dbReference>
<dbReference type="CDD" id="cd02440">
    <property type="entry name" value="AdoMet_MTases"/>
    <property type="match status" value="1"/>
</dbReference>
<proteinExistence type="inferred from homology"/>
<dbReference type="NCBIfam" id="TIGR00536">
    <property type="entry name" value="hemK_fam"/>
    <property type="match status" value="1"/>
</dbReference>
<keyword evidence="9" id="KW-1185">Reference proteome</keyword>
<evidence type="ECO:0000256" key="5">
    <source>
        <dbReference type="HAMAP-Rule" id="MF_02126"/>
    </source>
</evidence>
<organism evidence="8 9">
    <name type="scientific">Rubritalea spongiae</name>
    <dbReference type="NCBI Taxonomy" id="430797"/>
    <lineage>
        <taxon>Bacteria</taxon>
        <taxon>Pseudomonadati</taxon>
        <taxon>Verrucomicrobiota</taxon>
        <taxon>Verrucomicrobiia</taxon>
        <taxon>Verrucomicrobiales</taxon>
        <taxon>Rubritaleaceae</taxon>
        <taxon>Rubritalea</taxon>
    </lineage>
</organism>
<dbReference type="Pfam" id="PF05175">
    <property type="entry name" value="MTS"/>
    <property type="match status" value="1"/>
</dbReference>
<evidence type="ECO:0000256" key="2">
    <source>
        <dbReference type="ARBA" id="ARBA00022679"/>
    </source>
</evidence>
<comment type="caution">
    <text evidence="8">The sequence shown here is derived from an EMBL/GenBank/DDBJ whole genome shotgun (WGS) entry which is preliminary data.</text>
</comment>
<protein>
    <recommendedName>
        <fullName evidence="5">Release factor glutamine methyltransferase</fullName>
        <shortName evidence="5">RF MTase</shortName>
        <ecNumber evidence="5">2.1.1.297</ecNumber>
    </recommendedName>
    <alternativeName>
        <fullName evidence="5">N5-glutamine methyltransferase PrmC</fullName>
    </alternativeName>
    <alternativeName>
        <fullName evidence="5">Protein-(glutamine-N5) MTase PrmC</fullName>
    </alternativeName>
    <alternativeName>
        <fullName evidence="5">Protein-glutamine N-methyltransferase PrmC</fullName>
    </alternativeName>
</protein>
<keyword evidence="1 5" id="KW-0489">Methyltransferase</keyword>
<dbReference type="GO" id="GO:0032259">
    <property type="term" value="P:methylation"/>
    <property type="evidence" value="ECO:0007669"/>
    <property type="project" value="UniProtKB-KW"/>
</dbReference>
<feature type="domain" description="Methyltransferase small" evidence="6">
    <location>
        <begin position="103"/>
        <end position="196"/>
    </location>
</feature>
<dbReference type="HAMAP" id="MF_02126">
    <property type="entry name" value="RF_methyltr_PrmC"/>
    <property type="match status" value="1"/>
</dbReference>
<evidence type="ECO:0000313" key="8">
    <source>
        <dbReference type="EMBL" id="MFD2277082.1"/>
    </source>
</evidence>
<dbReference type="GO" id="GO:0102559">
    <property type="term" value="F:peptide chain release factor N(5)-glutamine methyltransferase activity"/>
    <property type="evidence" value="ECO:0007669"/>
    <property type="project" value="UniProtKB-EC"/>
</dbReference>
<feature type="binding site" evidence="5">
    <location>
        <position position="145"/>
    </location>
    <ligand>
        <name>S-adenosyl-L-methionine</name>
        <dbReference type="ChEBI" id="CHEBI:59789"/>
    </ligand>
</feature>
<dbReference type="RefSeq" id="WP_377093122.1">
    <property type="nucleotide sequence ID" value="NZ_JBHSJM010000001.1"/>
</dbReference>
<name>A0ABW5E381_9BACT</name>
<evidence type="ECO:0000256" key="4">
    <source>
        <dbReference type="ARBA" id="ARBA00048391"/>
    </source>
</evidence>
<dbReference type="Pfam" id="PF17827">
    <property type="entry name" value="PrmC_N"/>
    <property type="match status" value="1"/>
</dbReference>
<dbReference type="Gene3D" id="1.10.8.10">
    <property type="entry name" value="DNA helicase RuvA subunit, C-terminal domain"/>
    <property type="match status" value="1"/>
</dbReference>
<dbReference type="PANTHER" id="PTHR18895">
    <property type="entry name" value="HEMK METHYLTRANSFERASE"/>
    <property type="match status" value="1"/>
</dbReference>
<feature type="binding site" evidence="5">
    <location>
        <position position="188"/>
    </location>
    <ligand>
        <name>S-adenosyl-L-methionine</name>
        <dbReference type="ChEBI" id="CHEBI:59789"/>
    </ligand>
</feature>
<evidence type="ECO:0000259" key="6">
    <source>
        <dbReference type="Pfam" id="PF05175"/>
    </source>
</evidence>
<dbReference type="InterPro" id="IPR007848">
    <property type="entry name" value="Small_mtfrase_dom"/>
</dbReference>
<dbReference type="Proteomes" id="UP001597297">
    <property type="component" value="Unassembled WGS sequence"/>
</dbReference>
<reference evidence="9" key="1">
    <citation type="journal article" date="2019" name="Int. J. Syst. Evol. Microbiol.">
        <title>The Global Catalogue of Microorganisms (GCM) 10K type strain sequencing project: providing services to taxonomists for standard genome sequencing and annotation.</title>
        <authorList>
            <consortium name="The Broad Institute Genomics Platform"/>
            <consortium name="The Broad Institute Genome Sequencing Center for Infectious Disease"/>
            <person name="Wu L."/>
            <person name="Ma J."/>
        </authorList>
    </citation>
    <scope>NUCLEOTIDE SEQUENCE [LARGE SCALE GENOMIC DNA]</scope>
    <source>
        <strain evidence="9">JCM 16545</strain>
    </source>
</reference>